<evidence type="ECO:0000313" key="2">
    <source>
        <dbReference type="Proteomes" id="UP000224563"/>
    </source>
</evidence>
<sequence>MGIVLIVIDLIASIVEQVRIRNTILSDSDNPDFQAFQDALSKEGDCVENIKGFVEAKIESAKDNNDFTNDDE</sequence>
<gene>
    <name evidence="1" type="ORF">CSX02_06490</name>
</gene>
<proteinExistence type="predicted"/>
<reference evidence="1 2" key="2">
    <citation type="submission" date="2017-10" db="EMBL/GenBank/DDBJ databases">
        <authorList>
            <person name="Banno H."/>
            <person name="Chua N.-H."/>
        </authorList>
    </citation>
    <scope>NUCLEOTIDE SEQUENCE [LARGE SCALE GENOMIC DNA]</scope>
    <source>
        <strain evidence="1 2">JK623</strain>
    </source>
</reference>
<name>A0A2G3E3A7_9FIRM</name>
<organism evidence="1 2">
    <name type="scientific">Agathobacter ruminis</name>
    <dbReference type="NCBI Taxonomy" id="1712665"/>
    <lineage>
        <taxon>Bacteria</taxon>
        <taxon>Bacillati</taxon>
        <taxon>Bacillota</taxon>
        <taxon>Clostridia</taxon>
        <taxon>Lachnospirales</taxon>
        <taxon>Lachnospiraceae</taxon>
        <taxon>Agathobacter</taxon>
    </lineage>
</organism>
<protein>
    <submittedName>
        <fullName evidence="1">Uncharacterized protein</fullName>
    </submittedName>
</protein>
<dbReference type="AlphaFoldDB" id="A0A2G3E3A7"/>
<dbReference type="RefSeq" id="WP_099386061.1">
    <property type="nucleotide sequence ID" value="NZ_JANSWH010000067.1"/>
</dbReference>
<keyword evidence="2" id="KW-1185">Reference proteome</keyword>
<dbReference type="Proteomes" id="UP000224563">
    <property type="component" value="Unassembled WGS sequence"/>
</dbReference>
<evidence type="ECO:0000313" key="1">
    <source>
        <dbReference type="EMBL" id="PHU37729.1"/>
    </source>
</evidence>
<comment type="caution">
    <text evidence="1">The sequence shown here is derived from an EMBL/GenBank/DDBJ whole genome shotgun (WGS) entry which is preliminary data.</text>
</comment>
<accession>A0A2G3E3A7</accession>
<reference evidence="1 2" key="1">
    <citation type="submission" date="2017-10" db="EMBL/GenBank/DDBJ databases">
        <title>Resolving the taxonomy of Roseburia spp., Eubacterium rectale and Agathobacter spp. through phylogenomic analysis.</title>
        <authorList>
            <person name="Sheridan P.O."/>
            <person name="Walker A.W."/>
            <person name="Duncan S.H."/>
            <person name="Scott K.P."/>
            <person name="Toole P.W.O."/>
            <person name="Luis P."/>
            <person name="Flint H.J."/>
        </authorList>
    </citation>
    <scope>NUCLEOTIDE SEQUENCE [LARGE SCALE GENOMIC DNA]</scope>
    <source>
        <strain evidence="1 2">JK623</strain>
    </source>
</reference>
<dbReference type="EMBL" id="PDYG01000031">
    <property type="protein sequence ID" value="PHU37729.1"/>
    <property type="molecule type" value="Genomic_DNA"/>
</dbReference>